<evidence type="ECO:0000313" key="6">
    <source>
        <dbReference type="EMBL" id="WGV48789.1"/>
    </source>
</evidence>
<evidence type="ECO:0000256" key="2">
    <source>
        <dbReference type="PROSITE-ProRule" id="PRU00335"/>
    </source>
</evidence>
<evidence type="ECO:0000256" key="1">
    <source>
        <dbReference type="ARBA" id="ARBA00023125"/>
    </source>
</evidence>
<name>A0A1F2PSU4_RHOER</name>
<reference evidence="5 7" key="1">
    <citation type="submission" date="2020-12" db="EMBL/GenBank/DDBJ databases">
        <title>Draft genome sequence of furan degrading bacterial strain FUR100.</title>
        <authorList>
            <person name="Woiski C."/>
        </authorList>
    </citation>
    <scope>NUCLEOTIDE SEQUENCE [LARGE SCALE GENOMIC DNA]</scope>
    <source>
        <strain evidence="5 7">FUR100</strain>
    </source>
</reference>
<reference evidence="6" key="2">
    <citation type="submission" date="2023-08" db="EMBL/GenBank/DDBJ databases">
        <title>Isolation and Characterization of Rhodococcus erythropolis MGMM8.</title>
        <authorList>
            <person name="Diabankana R.G.C."/>
            <person name="Afordoanyi D.M."/>
            <person name="Validov S.Z."/>
        </authorList>
    </citation>
    <scope>NUCLEOTIDE SEQUENCE</scope>
    <source>
        <strain evidence="6">MGMM8</strain>
    </source>
</reference>
<dbReference type="InterPro" id="IPR009057">
    <property type="entry name" value="Homeodomain-like_sf"/>
</dbReference>
<dbReference type="GO" id="GO:0000976">
    <property type="term" value="F:transcription cis-regulatory region binding"/>
    <property type="evidence" value="ECO:0007669"/>
    <property type="project" value="TreeGrafter"/>
</dbReference>
<gene>
    <name evidence="5" type="ORF">I3517_10655</name>
    <name evidence="6" type="ORF">QIE55_25170</name>
</gene>
<dbReference type="InterPro" id="IPR001647">
    <property type="entry name" value="HTH_TetR"/>
</dbReference>
<dbReference type="PROSITE" id="PS50977">
    <property type="entry name" value="HTH_TETR_2"/>
    <property type="match status" value="1"/>
</dbReference>
<evidence type="ECO:0000259" key="4">
    <source>
        <dbReference type="PROSITE" id="PS50977"/>
    </source>
</evidence>
<feature type="compositionally biased region" description="Basic and acidic residues" evidence="3">
    <location>
        <begin position="20"/>
        <end position="35"/>
    </location>
</feature>
<dbReference type="EMBL" id="JAECSB010000031">
    <property type="protein sequence ID" value="MBH5143078.1"/>
    <property type="molecule type" value="Genomic_DNA"/>
</dbReference>
<dbReference type="SUPFAM" id="SSF48498">
    <property type="entry name" value="Tetracyclin repressor-like, C-terminal domain"/>
    <property type="match status" value="1"/>
</dbReference>
<dbReference type="InterPro" id="IPR050109">
    <property type="entry name" value="HTH-type_TetR-like_transc_reg"/>
</dbReference>
<dbReference type="GO" id="GO:0003700">
    <property type="term" value="F:DNA-binding transcription factor activity"/>
    <property type="evidence" value="ECO:0007669"/>
    <property type="project" value="TreeGrafter"/>
</dbReference>
<dbReference type="PANTHER" id="PTHR30055">
    <property type="entry name" value="HTH-TYPE TRANSCRIPTIONAL REGULATOR RUTR"/>
    <property type="match status" value="1"/>
</dbReference>
<dbReference type="SUPFAM" id="SSF46689">
    <property type="entry name" value="Homeodomain-like"/>
    <property type="match status" value="1"/>
</dbReference>
<evidence type="ECO:0000256" key="3">
    <source>
        <dbReference type="SAM" id="MobiDB-lite"/>
    </source>
</evidence>
<keyword evidence="1 2" id="KW-0238">DNA-binding</keyword>
<sequence length="228" mass="25713">MTTTVEKPSGAGKKAVPVSSEKRSNADKVSRRQVDKFSERRDQLAEAALQTLAELGYARTSLREIAQNSEFSHGVLHYYFSDKVDLITHCVRHYKARCVTRYDGIVATAQTPEELKTGFGALLAETMIDEPTMHRLWYDLRAQSMFEESFRTDVAAIDESLENMIWRIVSRYAELLDVEPSVTSPAMYAIFDGLFQQSLLRHLSGDQTAANYLSESVQQMLPLVVPTP</sequence>
<feature type="DNA-binding region" description="H-T-H motif" evidence="2">
    <location>
        <begin position="61"/>
        <end position="80"/>
    </location>
</feature>
<feature type="domain" description="HTH tetR-type" evidence="4">
    <location>
        <begin position="38"/>
        <end position="98"/>
    </location>
</feature>
<organism evidence="5 7">
    <name type="scientific">Rhodococcus erythropolis</name>
    <name type="common">Arthrobacter picolinophilus</name>
    <dbReference type="NCBI Taxonomy" id="1833"/>
    <lineage>
        <taxon>Bacteria</taxon>
        <taxon>Bacillati</taxon>
        <taxon>Actinomycetota</taxon>
        <taxon>Actinomycetes</taxon>
        <taxon>Mycobacteriales</taxon>
        <taxon>Nocardiaceae</taxon>
        <taxon>Rhodococcus</taxon>
        <taxon>Rhodococcus erythropolis group</taxon>
    </lineage>
</organism>
<dbReference type="InterPro" id="IPR036271">
    <property type="entry name" value="Tet_transcr_reg_TetR-rel_C_sf"/>
</dbReference>
<accession>A0A1F2PSU4</accession>
<dbReference type="PANTHER" id="PTHR30055:SF226">
    <property type="entry name" value="HTH-TYPE TRANSCRIPTIONAL REGULATOR PKSA"/>
    <property type="match status" value="1"/>
</dbReference>
<proteinExistence type="predicted"/>
<evidence type="ECO:0000313" key="5">
    <source>
        <dbReference type="EMBL" id="MBH5143078.1"/>
    </source>
</evidence>
<dbReference type="Proteomes" id="UP000627573">
    <property type="component" value="Unassembled WGS sequence"/>
</dbReference>
<dbReference type="EMBL" id="CP124545">
    <property type="protein sequence ID" value="WGV48789.1"/>
    <property type="molecule type" value="Genomic_DNA"/>
</dbReference>
<dbReference type="Pfam" id="PF00440">
    <property type="entry name" value="TetR_N"/>
    <property type="match status" value="1"/>
</dbReference>
<evidence type="ECO:0000313" key="7">
    <source>
        <dbReference type="Proteomes" id="UP000627573"/>
    </source>
</evidence>
<dbReference type="AlphaFoldDB" id="A0A1F2PSU4"/>
<feature type="region of interest" description="Disordered" evidence="3">
    <location>
        <begin position="1"/>
        <end position="35"/>
    </location>
</feature>
<dbReference type="Proteomes" id="UP001230933">
    <property type="component" value="Chromosome"/>
</dbReference>
<dbReference type="Gene3D" id="1.10.357.10">
    <property type="entry name" value="Tetracycline Repressor, domain 2"/>
    <property type="match status" value="1"/>
</dbReference>
<keyword evidence="7" id="KW-1185">Reference proteome</keyword>
<protein>
    <submittedName>
        <fullName evidence="5">TetR/AcrR family transcriptional regulator</fullName>
    </submittedName>
</protein>